<evidence type="ECO:0000256" key="1">
    <source>
        <dbReference type="SAM" id="SignalP"/>
    </source>
</evidence>
<dbReference type="PANTHER" id="PTHR47480">
    <property type="entry name" value="EG45-LIKE DOMAIN CONTAINING PROTEIN"/>
    <property type="match status" value="1"/>
</dbReference>
<dbReference type="PROSITE" id="PS50842">
    <property type="entry name" value="EXPANSIN_EG45"/>
    <property type="match status" value="1"/>
</dbReference>
<dbReference type="Pfam" id="PF03330">
    <property type="entry name" value="DPBB_1"/>
    <property type="match status" value="1"/>
</dbReference>
<dbReference type="InterPro" id="IPR009009">
    <property type="entry name" value="RlpA-like_DPBB"/>
</dbReference>
<dbReference type="InterPro" id="IPR036908">
    <property type="entry name" value="RlpA-like_sf"/>
</dbReference>
<sequence length="173" mass="19297">MQSFLTTLFLLCLCFDILGALGDVGTARFYSPPYLPTKCYGDDPDQFPSDGYFAAVSDGIWDNGAACGRRYRMRCISGRKRPCMNASIVVEVVDYCRFNPCKATMALPYKAFRAISKYPFGINVEYAQMMNELVRCLRNYFEILGVVSGNMDEDHGLPPSIKATAFQSSGRPT</sequence>
<accession>A0A2N9E202</accession>
<dbReference type="CDD" id="cd22269">
    <property type="entry name" value="DPBB_EG45-like"/>
    <property type="match status" value="1"/>
</dbReference>
<protein>
    <recommendedName>
        <fullName evidence="2">Expansin-like EG45 domain-containing protein</fullName>
    </recommendedName>
</protein>
<dbReference type="PANTHER" id="PTHR47480:SF5">
    <property type="entry name" value="EG45-LIKE DOMAIN CONTAINING PROTEIN"/>
    <property type="match status" value="1"/>
</dbReference>
<evidence type="ECO:0000313" key="3">
    <source>
        <dbReference type="EMBL" id="SPC72926.1"/>
    </source>
</evidence>
<organism evidence="3">
    <name type="scientific">Fagus sylvatica</name>
    <name type="common">Beechnut</name>
    <dbReference type="NCBI Taxonomy" id="28930"/>
    <lineage>
        <taxon>Eukaryota</taxon>
        <taxon>Viridiplantae</taxon>
        <taxon>Streptophyta</taxon>
        <taxon>Embryophyta</taxon>
        <taxon>Tracheophyta</taxon>
        <taxon>Spermatophyta</taxon>
        <taxon>Magnoliopsida</taxon>
        <taxon>eudicotyledons</taxon>
        <taxon>Gunneridae</taxon>
        <taxon>Pentapetalae</taxon>
        <taxon>rosids</taxon>
        <taxon>fabids</taxon>
        <taxon>Fagales</taxon>
        <taxon>Fagaceae</taxon>
        <taxon>Fagus</taxon>
    </lineage>
</organism>
<keyword evidence="1" id="KW-0732">Signal</keyword>
<name>A0A2N9E202_FAGSY</name>
<dbReference type="SMART" id="SM00837">
    <property type="entry name" value="DPBB_1"/>
    <property type="match status" value="1"/>
</dbReference>
<dbReference type="Gene3D" id="2.40.40.10">
    <property type="entry name" value="RlpA-like domain"/>
    <property type="match status" value="1"/>
</dbReference>
<evidence type="ECO:0000259" key="2">
    <source>
        <dbReference type="PROSITE" id="PS50842"/>
    </source>
</evidence>
<dbReference type="AlphaFoldDB" id="A0A2N9E202"/>
<gene>
    <name evidence="3" type="ORF">FSB_LOCUS808</name>
</gene>
<feature type="domain" description="Expansin-like EG45" evidence="2">
    <location>
        <begin position="40"/>
        <end position="129"/>
    </location>
</feature>
<reference evidence="3" key="1">
    <citation type="submission" date="2018-02" db="EMBL/GenBank/DDBJ databases">
        <authorList>
            <person name="Cohen D.B."/>
            <person name="Kent A.D."/>
        </authorList>
    </citation>
    <scope>NUCLEOTIDE SEQUENCE</scope>
</reference>
<dbReference type="InterPro" id="IPR007112">
    <property type="entry name" value="Expansin/allergen_DPBB_dom"/>
</dbReference>
<dbReference type="EMBL" id="OIVN01000032">
    <property type="protein sequence ID" value="SPC72926.1"/>
    <property type="molecule type" value="Genomic_DNA"/>
</dbReference>
<feature type="signal peptide" evidence="1">
    <location>
        <begin position="1"/>
        <end position="22"/>
    </location>
</feature>
<feature type="chain" id="PRO_5014886530" description="Expansin-like EG45 domain-containing protein" evidence="1">
    <location>
        <begin position="23"/>
        <end position="173"/>
    </location>
</feature>
<proteinExistence type="predicted"/>
<dbReference type="SUPFAM" id="SSF50685">
    <property type="entry name" value="Barwin-like endoglucanases"/>
    <property type="match status" value="1"/>
</dbReference>